<dbReference type="STRING" id="1094619.G5A1F4"/>
<evidence type="ECO:0000313" key="1">
    <source>
        <dbReference type="EMBL" id="EGZ10753.1"/>
    </source>
</evidence>
<dbReference type="RefSeq" id="XP_009533498.1">
    <property type="nucleotide sequence ID" value="XM_009535203.1"/>
</dbReference>
<accession>G5A1F4</accession>
<keyword evidence="2" id="KW-1185">Reference proteome</keyword>
<proteinExistence type="predicted"/>
<dbReference type="Proteomes" id="UP000002640">
    <property type="component" value="Unassembled WGS sequence"/>
</dbReference>
<dbReference type="AlphaFoldDB" id="G5A1F4"/>
<protein>
    <submittedName>
        <fullName evidence="1">Uncharacterized protein</fullName>
    </submittedName>
</protein>
<dbReference type="KEGG" id="psoj:PHYSODRAFT_520180"/>
<sequence>MADCAVTATDILALDIYSSADCEGAPDALVLWPSTDCTESGSIEYCEEAEEGYQAASCVSDPYAHTAEVFGDVPYVLVDVFNDTECGVYSGSFALRANGDCIVRGQTSVKVVMNTNGSATVEEYTGESCSAQDLIEGDLVEASWFDSYICADEGFVFYNNAYPGTSGSGSLAVAHSEGRHHFKSHLTTYLASLRM</sequence>
<name>G5A1F4_PHYSP</name>
<evidence type="ECO:0000313" key="2">
    <source>
        <dbReference type="Proteomes" id="UP000002640"/>
    </source>
</evidence>
<dbReference type="EMBL" id="JH159158">
    <property type="protein sequence ID" value="EGZ10753.1"/>
    <property type="molecule type" value="Genomic_DNA"/>
</dbReference>
<organism evidence="1 2">
    <name type="scientific">Phytophthora sojae (strain P6497)</name>
    <name type="common">Soybean stem and root rot agent</name>
    <name type="synonym">Phytophthora megasperma f. sp. glycines</name>
    <dbReference type="NCBI Taxonomy" id="1094619"/>
    <lineage>
        <taxon>Eukaryota</taxon>
        <taxon>Sar</taxon>
        <taxon>Stramenopiles</taxon>
        <taxon>Oomycota</taxon>
        <taxon>Peronosporomycetes</taxon>
        <taxon>Peronosporales</taxon>
        <taxon>Peronosporaceae</taxon>
        <taxon>Phytophthora</taxon>
    </lineage>
</organism>
<dbReference type="GeneID" id="20660262"/>
<dbReference type="InParanoid" id="G5A1F4"/>
<gene>
    <name evidence="1" type="ORF">PHYSODRAFT_520180</name>
</gene>
<reference evidence="1 2" key="1">
    <citation type="journal article" date="2006" name="Science">
        <title>Phytophthora genome sequences uncover evolutionary origins and mechanisms of pathogenesis.</title>
        <authorList>
            <person name="Tyler B.M."/>
            <person name="Tripathy S."/>
            <person name="Zhang X."/>
            <person name="Dehal P."/>
            <person name="Jiang R.H."/>
            <person name="Aerts A."/>
            <person name="Arredondo F.D."/>
            <person name="Baxter L."/>
            <person name="Bensasson D."/>
            <person name="Beynon J.L."/>
            <person name="Chapman J."/>
            <person name="Damasceno C.M."/>
            <person name="Dorrance A.E."/>
            <person name="Dou D."/>
            <person name="Dickerman A.W."/>
            <person name="Dubchak I.L."/>
            <person name="Garbelotto M."/>
            <person name="Gijzen M."/>
            <person name="Gordon S.G."/>
            <person name="Govers F."/>
            <person name="Grunwald N.J."/>
            <person name="Huang W."/>
            <person name="Ivors K.L."/>
            <person name="Jones R.W."/>
            <person name="Kamoun S."/>
            <person name="Krampis K."/>
            <person name="Lamour K.H."/>
            <person name="Lee M.K."/>
            <person name="McDonald W.H."/>
            <person name="Medina M."/>
            <person name="Meijer H.J."/>
            <person name="Nordberg E.K."/>
            <person name="Maclean D.J."/>
            <person name="Ospina-Giraldo M.D."/>
            <person name="Morris P.F."/>
            <person name="Phuntumart V."/>
            <person name="Putnam N.H."/>
            <person name="Rash S."/>
            <person name="Rose J.K."/>
            <person name="Sakihama Y."/>
            <person name="Salamov A.A."/>
            <person name="Savidor A."/>
            <person name="Scheuring C.F."/>
            <person name="Smith B.M."/>
            <person name="Sobral B.W."/>
            <person name="Terry A."/>
            <person name="Torto-Alalibo T.A."/>
            <person name="Win J."/>
            <person name="Xu Z."/>
            <person name="Zhang H."/>
            <person name="Grigoriev I.V."/>
            <person name="Rokhsar D.S."/>
            <person name="Boore J.L."/>
        </authorList>
    </citation>
    <scope>NUCLEOTIDE SEQUENCE [LARGE SCALE GENOMIC DNA]</scope>
    <source>
        <strain evidence="1 2">P6497</strain>
    </source>
</reference>